<keyword evidence="2" id="KW-0472">Membrane</keyword>
<evidence type="ECO:0000256" key="2">
    <source>
        <dbReference type="SAM" id="Phobius"/>
    </source>
</evidence>
<feature type="transmembrane region" description="Helical" evidence="2">
    <location>
        <begin position="54"/>
        <end position="71"/>
    </location>
</feature>
<dbReference type="EMBL" id="JANAVB010026196">
    <property type="protein sequence ID" value="KAJ6819469.1"/>
    <property type="molecule type" value="Genomic_DNA"/>
</dbReference>
<accession>A0AAX6FSQ8</accession>
<proteinExistence type="predicted"/>
<evidence type="ECO:0000256" key="1">
    <source>
        <dbReference type="SAM" id="MobiDB-lite"/>
    </source>
</evidence>
<evidence type="ECO:0000313" key="4">
    <source>
        <dbReference type="Proteomes" id="UP001140949"/>
    </source>
</evidence>
<protein>
    <submittedName>
        <fullName evidence="3">Uncharacterized protein</fullName>
    </submittedName>
</protein>
<dbReference type="PANTHER" id="PTHR36749:SF1">
    <property type="entry name" value="F7O18.3 PROTEIN"/>
    <property type="match status" value="1"/>
</dbReference>
<feature type="region of interest" description="Disordered" evidence="1">
    <location>
        <begin position="285"/>
        <end position="333"/>
    </location>
</feature>
<dbReference type="Proteomes" id="UP001140949">
    <property type="component" value="Unassembled WGS sequence"/>
</dbReference>
<keyword evidence="2" id="KW-0812">Transmembrane</keyword>
<feature type="compositionally biased region" description="Basic and acidic residues" evidence="1">
    <location>
        <begin position="88"/>
        <end position="102"/>
    </location>
</feature>
<dbReference type="AlphaFoldDB" id="A0AAX6FSQ8"/>
<evidence type="ECO:0000313" key="3">
    <source>
        <dbReference type="EMBL" id="KAJ6819469.1"/>
    </source>
</evidence>
<sequence>MLLEFENKYKKSVKYIKLSRKISAGISGNERDSSIARGEIINQREREREKKKKGIYIFFLKLVVLLLLGSMEEDHLFGGLPPPSSKPQTEEKPPPMAAKKDPSPAPPPPPPAPPLKSALKSSLKRSNPPPPPPSSDAAATGGGTEVPQKRLRFKTSVDATTTQVIEAMQKIASHIKNPSKFSKASKLALQLIQAGSVKPGTSDDFFAILEAAMASPSACSDTPVRADYQALFSAVQDVKDCFNKQQKNQLTTWTIRAVLANDLYTDDSFVFSKAAGKIKEAISSLPSATADDDKDEAAALAKSENEAVDTGNQADDATPSDPPRSNQEVSDPFGLDALIPSKLKKDERSREKEVVALKRKAEEEELKRFIKSQREALLLCLETAARRYKTPWAQTVIDILAKHAFDHIDRFTTQQREAIGKLWASINEQHIRRKQGKSVTGKLDMNGFEWLQEKYANEKISIRRAVGGGGDRRAQQWLG</sequence>
<feature type="region of interest" description="Disordered" evidence="1">
    <location>
        <begin position="78"/>
        <end position="152"/>
    </location>
</feature>
<dbReference type="PANTHER" id="PTHR36749">
    <property type="entry name" value="F7O18.3 PROTEIN"/>
    <property type="match status" value="1"/>
</dbReference>
<keyword evidence="4" id="KW-1185">Reference proteome</keyword>
<reference evidence="3" key="2">
    <citation type="submission" date="2023-04" db="EMBL/GenBank/DDBJ databases">
        <authorList>
            <person name="Bruccoleri R.E."/>
            <person name="Oakeley E.J."/>
            <person name="Faust A.-M."/>
            <person name="Dessus-Babus S."/>
            <person name="Altorfer M."/>
            <person name="Burckhardt D."/>
            <person name="Oertli M."/>
            <person name="Naumann U."/>
            <person name="Petersen F."/>
            <person name="Wong J."/>
        </authorList>
    </citation>
    <scope>NUCLEOTIDE SEQUENCE</scope>
    <source>
        <strain evidence="3">GSM-AAB239-AS_SAM_17_03QT</strain>
        <tissue evidence="3">Leaf</tissue>
    </source>
</reference>
<reference evidence="3" key="1">
    <citation type="journal article" date="2023" name="GigaByte">
        <title>Genome assembly of the bearded iris, Iris pallida Lam.</title>
        <authorList>
            <person name="Bruccoleri R.E."/>
            <person name="Oakeley E.J."/>
            <person name="Faust A.M.E."/>
            <person name="Altorfer M."/>
            <person name="Dessus-Babus S."/>
            <person name="Burckhardt D."/>
            <person name="Oertli M."/>
            <person name="Naumann U."/>
            <person name="Petersen F."/>
            <person name="Wong J."/>
        </authorList>
    </citation>
    <scope>NUCLEOTIDE SEQUENCE</scope>
    <source>
        <strain evidence="3">GSM-AAB239-AS_SAM_17_03QT</strain>
    </source>
</reference>
<organism evidence="3 4">
    <name type="scientific">Iris pallida</name>
    <name type="common">Sweet iris</name>
    <dbReference type="NCBI Taxonomy" id="29817"/>
    <lineage>
        <taxon>Eukaryota</taxon>
        <taxon>Viridiplantae</taxon>
        <taxon>Streptophyta</taxon>
        <taxon>Embryophyta</taxon>
        <taxon>Tracheophyta</taxon>
        <taxon>Spermatophyta</taxon>
        <taxon>Magnoliopsida</taxon>
        <taxon>Liliopsida</taxon>
        <taxon>Asparagales</taxon>
        <taxon>Iridaceae</taxon>
        <taxon>Iridoideae</taxon>
        <taxon>Irideae</taxon>
        <taxon>Iris</taxon>
    </lineage>
</organism>
<feature type="compositionally biased region" description="Pro residues" evidence="1">
    <location>
        <begin position="103"/>
        <end position="114"/>
    </location>
</feature>
<comment type="caution">
    <text evidence="3">The sequence shown here is derived from an EMBL/GenBank/DDBJ whole genome shotgun (WGS) entry which is preliminary data.</text>
</comment>
<gene>
    <name evidence="3" type="ORF">M6B38_402310</name>
</gene>
<keyword evidence="2" id="KW-1133">Transmembrane helix</keyword>
<name>A0AAX6FSQ8_IRIPA</name>